<dbReference type="CDD" id="cd06782">
    <property type="entry name" value="cpPDZ_CPP-like"/>
    <property type="match status" value="1"/>
</dbReference>
<keyword evidence="6" id="KW-0472">Membrane</keyword>
<keyword evidence="2 5" id="KW-0645">Protease</keyword>
<evidence type="ECO:0000256" key="6">
    <source>
        <dbReference type="SAM" id="Phobius"/>
    </source>
</evidence>
<dbReference type="Pfam" id="PF03572">
    <property type="entry name" value="Peptidase_S41"/>
    <property type="match status" value="1"/>
</dbReference>
<keyword evidence="3 5" id="KW-0378">Hydrolase</keyword>
<protein>
    <recommendedName>
        <fullName evidence="7">PDZ domain-containing protein</fullName>
    </recommendedName>
</protein>
<evidence type="ECO:0000256" key="5">
    <source>
        <dbReference type="RuleBase" id="RU004404"/>
    </source>
</evidence>
<dbReference type="Proteomes" id="UP000176299">
    <property type="component" value="Unassembled WGS sequence"/>
</dbReference>
<dbReference type="PROSITE" id="PS50106">
    <property type="entry name" value="PDZ"/>
    <property type="match status" value="1"/>
</dbReference>
<evidence type="ECO:0000256" key="4">
    <source>
        <dbReference type="ARBA" id="ARBA00022825"/>
    </source>
</evidence>
<gene>
    <name evidence="8" type="ORF">A2113_02580</name>
</gene>
<organism evidence="8 9">
    <name type="scientific">Candidatus Woykebacteria bacterium GWA1_44_8</name>
    <dbReference type="NCBI Taxonomy" id="1802591"/>
    <lineage>
        <taxon>Bacteria</taxon>
        <taxon>Candidatus Woykeibacteriota</taxon>
    </lineage>
</organism>
<name>A0A1G1W3B4_9BACT</name>
<dbReference type="InterPro" id="IPR036034">
    <property type="entry name" value="PDZ_sf"/>
</dbReference>
<keyword evidence="4 5" id="KW-0720">Serine protease</keyword>
<dbReference type="FunFam" id="2.30.42.10:FF:000063">
    <property type="entry name" value="Peptidase, S41 family"/>
    <property type="match status" value="1"/>
</dbReference>
<dbReference type="InterPro" id="IPR004447">
    <property type="entry name" value="Peptidase_S41A"/>
</dbReference>
<feature type="transmembrane region" description="Helical" evidence="6">
    <location>
        <begin position="30"/>
        <end position="49"/>
    </location>
</feature>
<dbReference type="CDD" id="cd07560">
    <property type="entry name" value="Peptidase_S41_CPP"/>
    <property type="match status" value="1"/>
</dbReference>
<evidence type="ECO:0000256" key="3">
    <source>
        <dbReference type="ARBA" id="ARBA00022801"/>
    </source>
</evidence>
<dbReference type="AlphaFoldDB" id="A0A1G1W3B4"/>
<keyword evidence="6" id="KW-1133">Transmembrane helix</keyword>
<dbReference type="STRING" id="1802591.A2113_02580"/>
<dbReference type="GO" id="GO:0007165">
    <property type="term" value="P:signal transduction"/>
    <property type="evidence" value="ECO:0007669"/>
    <property type="project" value="TreeGrafter"/>
</dbReference>
<dbReference type="GO" id="GO:0004175">
    <property type="term" value="F:endopeptidase activity"/>
    <property type="evidence" value="ECO:0007669"/>
    <property type="project" value="TreeGrafter"/>
</dbReference>
<dbReference type="Gene3D" id="3.30.750.44">
    <property type="match status" value="1"/>
</dbReference>
<dbReference type="EMBL" id="MHCN01000009">
    <property type="protein sequence ID" value="OGY22070.1"/>
    <property type="molecule type" value="Genomic_DNA"/>
</dbReference>
<dbReference type="InterPro" id="IPR041489">
    <property type="entry name" value="PDZ_6"/>
</dbReference>
<sequence length="418" mass="45375">MTEDQLPTTNEVVGKQNKNKLNLAEALPKVIFICLIFALGVWVGQNVALPFGKQRAPIINIANKNAPQEILVDFKPFWDVWERITTNYLEKSKLDTQKLLYGAISGMVKAVGDPYTVFLNPEENREFELALSGTYEGVGIELDIRDEKLVVLAPIEGSPAQKAGVLAGDTILEIDGTDTSTLTIQDAVKKIRGKAGTSVKLKLGRDGKVFDVEIGRAQITIKSVEFKDLSAGVAGVKIIRFGDNTEREWGEAVSKVIAGGYKRLVLDLRNNPGGILETAVVIVGDFVPKGSKVVLEEDSSGKRLPLASKEDPRLSGVKLVVLINKGSASASEIVAGALRDILGVKLIGETSFGKGTIQKPETLPDSSGLHITIAKWLTPNGTWVHKVGLKPDVEVKLTEEDIKNNRDPQLERAKELLK</sequence>
<feature type="domain" description="PDZ" evidence="7">
    <location>
        <begin position="128"/>
        <end position="192"/>
    </location>
</feature>
<dbReference type="SMART" id="SM00228">
    <property type="entry name" value="PDZ"/>
    <property type="match status" value="1"/>
</dbReference>
<dbReference type="SMART" id="SM00245">
    <property type="entry name" value="TSPc"/>
    <property type="match status" value="1"/>
</dbReference>
<comment type="caution">
    <text evidence="8">The sequence shown here is derived from an EMBL/GenBank/DDBJ whole genome shotgun (WGS) entry which is preliminary data.</text>
</comment>
<dbReference type="GO" id="GO:0008236">
    <property type="term" value="F:serine-type peptidase activity"/>
    <property type="evidence" value="ECO:0007669"/>
    <property type="project" value="UniProtKB-KW"/>
</dbReference>
<dbReference type="Gene3D" id="3.90.226.10">
    <property type="entry name" value="2-enoyl-CoA Hydratase, Chain A, domain 1"/>
    <property type="match status" value="1"/>
</dbReference>
<dbReference type="Gene3D" id="2.30.42.10">
    <property type="match status" value="1"/>
</dbReference>
<keyword evidence="6" id="KW-0812">Transmembrane</keyword>
<reference evidence="8 9" key="1">
    <citation type="journal article" date="2016" name="Nat. Commun.">
        <title>Thousands of microbial genomes shed light on interconnected biogeochemical processes in an aquifer system.</title>
        <authorList>
            <person name="Anantharaman K."/>
            <person name="Brown C.T."/>
            <person name="Hug L.A."/>
            <person name="Sharon I."/>
            <person name="Castelle C.J."/>
            <person name="Probst A.J."/>
            <person name="Thomas B.C."/>
            <person name="Singh A."/>
            <person name="Wilkins M.J."/>
            <person name="Karaoz U."/>
            <person name="Brodie E.L."/>
            <person name="Williams K.H."/>
            <person name="Hubbard S.S."/>
            <person name="Banfield J.F."/>
        </authorList>
    </citation>
    <scope>NUCLEOTIDE SEQUENCE [LARGE SCALE GENOMIC DNA]</scope>
</reference>
<evidence type="ECO:0000313" key="8">
    <source>
        <dbReference type="EMBL" id="OGY22070.1"/>
    </source>
</evidence>
<evidence type="ECO:0000256" key="1">
    <source>
        <dbReference type="ARBA" id="ARBA00009179"/>
    </source>
</evidence>
<dbReference type="PANTHER" id="PTHR32060:SF30">
    <property type="entry name" value="CARBOXY-TERMINAL PROCESSING PROTEASE CTPA"/>
    <property type="match status" value="1"/>
</dbReference>
<dbReference type="InterPro" id="IPR001478">
    <property type="entry name" value="PDZ"/>
</dbReference>
<proteinExistence type="inferred from homology"/>
<dbReference type="InterPro" id="IPR005151">
    <property type="entry name" value="Tail-specific_protease"/>
</dbReference>
<dbReference type="SUPFAM" id="SSF52096">
    <property type="entry name" value="ClpP/crotonase"/>
    <property type="match status" value="1"/>
</dbReference>
<evidence type="ECO:0000259" key="7">
    <source>
        <dbReference type="PROSITE" id="PS50106"/>
    </source>
</evidence>
<dbReference type="InterPro" id="IPR055210">
    <property type="entry name" value="CtpA/B_N"/>
</dbReference>
<evidence type="ECO:0000256" key="2">
    <source>
        <dbReference type="ARBA" id="ARBA00022670"/>
    </source>
</evidence>
<dbReference type="NCBIfam" id="TIGR00225">
    <property type="entry name" value="prc"/>
    <property type="match status" value="1"/>
</dbReference>
<dbReference type="Pfam" id="PF22694">
    <property type="entry name" value="CtpB_N-like"/>
    <property type="match status" value="1"/>
</dbReference>
<dbReference type="PANTHER" id="PTHR32060">
    <property type="entry name" value="TAIL-SPECIFIC PROTEASE"/>
    <property type="match status" value="1"/>
</dbReference>
<dbReference type="GO" id="GO:0030288">
    <property type="term" value="C:outer membrane-bounded periplasmic space"/>
    <property type="evidence" value="ECO:0007669"/>
    <property type="project" value="TreeGrafter"/>
</dbReference>
<comment type="similarity">
    <text evidence="1 5">Belongs to the peptidase S41A family.</text>
</comment>
<evidence type="ECO:0000313" key="9">
    <source>
        <dbReference type="Proteomes" id="UP000176299"/>
    </source>
</evidence>
<accession>A0A1G1W3B4</accession>
<dbReference type="Pfam" id="PF17820">
    <property type="entry name" value="PDZ_6"/>
    <property type="match status" value="1"/>
</dbReference>
<dbReference type="SUPFAM" id="SSF50156">
    <property type="entry name" value="PDZ domain-like"/>
    <property type="match status" value="1"/>
</dbReference>
<dbReference type="GO" id="GO:0006508">
    <property type="term" value="P:proteolysis"/>
    <property type="evidence" value="ECO:0007669"/>
    <property type="project" value="UniProtKB-KW"/>
</dbReference>
<dbReference type="InterPro" id="IPR029045">
    <property type="entry name" value="ClpP/crotonase-like_dom_sf"/>
</dbReference>